<dbReference type="SUPFAM" id="SSF56317">
    <property type="entry name" value="Carbon-nitrogen hydrolase"/>
    <property type="match status" value="1"/>
</dbReference>
<evidence type="ECO:0000256" key="9">
    <source>
        <dbReference type="HAMAP-Rule" id="MF_01148"/>
    </source>
</evidence>
<dbReference type="CDD" id="cd07571">
    <property type="entry name" value="ALP_N-acyl_transferase"/>
    <property type="match status" value="1"/>
</dbReference>
<comment type="pathway">
    <text evidence="9">Protein modification; lipoprotein biosynthesis (N-acyl transfer).</text>
</comment>
<feature type="region of interest" description="Disordered" evidence="10">
    <location>
        <begin position="1"/>
        <end position="30"/>
    </location>
</feature>
<accession>A0AAV3U3U7</accession>
<dbReference type="Proteomes" id="UP001409585">
    <property type="component" value="Unassembled WGS sequence"/>
</dbReference>
<dbReference type="GO" id="GO:0042158">
    <property type="term" value="P:lipoprotein biosynthetic process"/>
    <property type="evidence" value="ECO:0007669"/>
    <property type="project" value="UniProtKB-UniRule"/>
</dbReference>
<evidence type="ECO:0000256" key="3">
    <source>
        <dbReference type="ARBA" id="ARBA00022475"/>
    </source>
</evidence>
<dbReference type="AlphaFoldDB" id="A0AAV3U3U7"/>
<feature type="domain" description="CN hydrolase" evidence="11">
    <location>
        <begin position="263"/>
        <end position="501"/>
    </location>
</feature>
<dbReference type="HAMAP" id="MF_01148">
    <property type="entry name" value="Lnt"/>
    <property type="match status" value="1"/>
</dbReference>
<evidence type="ECO:0000256" key="10">
    <source>
        <dbReference type="SAM" id="MobiDB-lite"/>
    </source>
</evidence>
<dbReference type="Pfam" id="PF20154">
    <property type="entry name" value="LNT_N"/>
    <property type="match status" value="1"/>
</dbReference>
<keyword evidence="5 9" id="KW-0812">Transmembrane</keyword>
<keyword evidence="3 9" id="KW-1003">Cell membrane</keyword>
<name>A0AAV3U3U7_9ALTE</name>
<dbReference type="GO" id="GO:0005886">
    <property type="term" value="C:plasma membrane"/>
    <property type="evidence" value="ECO:0007669"/>
    <property type="project" value="UniProtKB-SubCell"/>
</dbReference>
<feature type="transmembrane region" description="Helical" evidence="9">
    <location>
        <begin position="187"/>
        <end position="212"/>
    </location>
</feature>
<dbReference type="NCBIfam" id="TIGR00546">
    <property type="entry name" value="lnt"/>
    <property type="match status" value="1"/>
</dbReference>
<dbReference type="Pfam" id="PF00795">
    <property type="entry name" value="CN_hydrolase"/>
    <property type="match status" value="1"/>
</dbReference>
<evidence type="ECO:0000256" key="7">
    <source>
        <dbReference type="ARBA" id="ARBA00023136"/>
    </source>
</evidence>
<feature type="transmembrane region" description="Helical" evidence="9">
    <location>
        <begin position="224"/>
        <end position="241"/>
    </location>
</feature>
<organism evidence="12 13">
    <name type="scientific">Halioxenophilus aromaticivorans</name>
    <dbReference type="NCBI Taxonomy" id="1306992"/>
    <lineage>
        <taxon>Bacteria</taxon>
        <taxon>Pseudomonadati</taxon>
        <taxon>Pseudomonadota</taxon>
        <taxon>Gammaproteobacteria</taxon>
        <taxon>Alteromonadales</taxon>
        <taxon>Alteromonadaceae</taxon>
        <taxon>Halioxenophilus</taxon>
    </lineage>
</organism>
<comment type="catalytic activity">
    <reaction evidence="9">
        <text>N-terminal S-1,2-diacyl-sn-glyceryl-L-cysteinyl-[lipoprotein] + a glycerophospholipid = N-acyl-S-1,2-diacyl-sn-glyceryl-L-cysteinyl-[lipoprotein] + a 2-acyl-sn-glycero-3-phospholipid + H(+)</text>
        <dbReference type="Rhea" id="RHEA:48228"/>
        <dbReference type="Rhea" id="RHEA-COMP:14681"/>
        <dbReference type="Rhea" id="RHEA-COMP:14684"/>
        <dbReference type="ChEBI" id="CHEBI:15378"/>
        <dbReference type="ChEBI" id="CHEBI:136912"/>
        <dbReference type="ChEBI" id="CHEBI:140656"/>
        <dbReference type="ChEBI" id="CHEBI:140657"/>
        <dbReference type="ChEBI" id="CHEBI:140660"/>
        <dbReference type="EC" id="2.3.1.269"/>
    </reaction>
</comment>
<comment type="subcellular location">
    <subcellularLocation>
        <location evidence="1 9">Cell membrane</location>
        <topology evidence="1 9">Multi-pass membrane protein</topology>
    </subcellularLocation>
</comment>
<evidence type="ECO:0000256" key="8">
    <source>
        <dbReference type="ARBA" id="ARBA00023315"/>
    </source>
</evidence>
<feature type="transmembrane region" description="Helical" evidence="9">
    <location>
        <begin position="118"/>
        <end position="141"/>
    </location>
</feature>
<dbReference type="Gene3D" id="3.60.110.10">
    <property type="entry name" value="Carbon-nitrogen hydrolase"/>
    <property type="match status" value="1"/>
</dbReference>
<dbReference type="PANTHER" id="PTHR38686">
    <property type="entry name" value="APOLIPOPROTEIN N-ACYLTRANSFERASE"/>
    <property type="match status" value="1"/>
</dbReference>
<keyword evidence="13" id="KW-1185">Reference proteome</keyword>
<dbReference type="InterPro" id="IPR004563">
    <property type="entry name" value="Apolipo_AcylTrfase"/>
</dbReference>
<protein>
    <recommendedName>
        <fullName evidence="9">Apolipoprotein N-acyltransferase</fullName>
        <shortName evidence="9">ALP N-acyltransferase</shortName>
        <ecNumber evidence="9">2.3.1.269</ecNumber>
    </recommendedName>
</protein>
<feature type="transmembrane region" description="Helical" evidence="9">
    <location>
        <begin position="148"/>
        <end position="167"/>
    </location>
</feature>
<keyword evidence="4 9" id="KW-0808">Transferase</keyword>
<keyword evidence="7 9" id="KW-0472">Membrane</keyword>
<comment type="function">
    <text evidence="9">Catalyzes the phospholipid dependent N-acylation of the N-terminal cysteine of apolipoprotein, the last step in lipoprotein maturation.</text>
</comment>
<keyword evidence="6 9" id="KW-1133">Transmembrane helix</keyword>
<feature type="transmembrane region" description="Helical" evidence="9">
    <location>
        <begin position="85"/>
        <end position="106"/>
    </location>
</feature>
<evidence type="ECO:0000256" key="1">
    <source>
        <dbReference type="ARBA" id="ARBA00004651"/>
    </source>
</evidence>
<dbReference type="PROSITE" id="PS50263">
    <property type="entry name" value="CN_HYDROLASE"/>
    <property type="match status" value="1"/>
</dbReference>
<evidence type="ECO:0000256" key="4">
    <source>
        <dbReference type="ARBA" id="ARBA00022679"/>
    </source>
</evidence>
<sequence>MASGISVPPGDNAGSLDIEPEHSTQGPTRPTPLPVFALPYWLWLVINLAAGAITPLALAPFNWWPLAVLGLGLFQLSLSQLSRGYFGQAFSFGLGFFGVGASWVFVSISQYGSSSTPLALVLTGLFVAGLALVLALPYLLFARLRGRSWLTTLIITGPLFWVFGEWLRGWLLTGFPWLYLGYSQLNTWLAGFAPVGGVLLVSLMLAITAATVPAVVITFIGKQWLKGGICLAATVAFWLTGDAYNQQLWTKPISEQPITVGLVQPNISQAQKWLPENRRPTLDLLATMSEPLWAEADWVLWPEAALPTLYEYAQPFIDEISNTAAKNNSTLITGVLYRSPGKPEIYNSIIARGLGQGNYLKTRLVPFGEYVPLEHWLRGTLDFFNLPTSIIAAGHGQQRGLQAGVHRISTSICYEVVYPALVAQNALGSDVLLTISNDGWFGDSIGPLQHMQMAQMRAKETQRYLIRGTNNGISALVDHRGKIVASMPQFERSTLVGTVFPRQGETPFMRFQNHLIEMILGFGLLALLVQNQRRRRAQSTSA</sequence>
<comment type="similarity">
    <text evidence="2 9">Belongs to the CN hydrolase family. Apolipoprotein N-acyltransferase subfamily.</text>
</comment>
<gene>
    <name evidence="9 12" type="primary">lnt</name>
    <name evidence="12" type="ORF">GCM10025791_24700</name>
</gene>
<evidence type="ECO:0000313" key="12">
    <source>
        <dbReference type="EMBL" id="GAA4944705.1"/>
    </source>
</evidence>
<comment type="caution">
    <text evidence="12">The sequence shown here is derived from an EMBL/GenBank/DDBJ whole genome shotgun (WGS) entry which is preliminary data.</text>
</comment>
<dbReference type="EC" id="2.3.1.269" evidence="9"/>
<reference evidence="13" key="1">
    <citation type="journal article" date="2019" name="Int. J. Syst. Evol. Microbiol.">
        <title>The Global Catalogue of Microorganisms (GCM) 10K type strain sequencing project: providing services to taxonomists for standard genome sequencing and annotation.</title>
        <authorList>
            <consortium name="The Broad Institute Genomics Platform"/>
            <consortium name="The Broad Institute Genome Sequencing Center for Infectious Disease"/>
            <person name="Wu L."/>
            <person name="Ma J."/>
        </authorList>
    </citation>
    <scope>NUCLEOTIDE SEQUENCE [LARGE SCALE GENOMIC DNA]</scope>
    <source>
        <strain evidence="13">JCM 19134</strain>
    </source>
</reference>
<dbReference type="InterPro" id="IPR003010">
    <property type="entry name" value="C-N_Hydrolase"/>
</dbReference>
<evidence type="ECO:0000256" key="6">
    <source>
        <dbReference type="ARBA" id="ARBA00022989"/>
    </source>
</evidence>
<dbReference type="RefSeq" id="WP_345422384.1">
    <property type="nucleotide sequence ID" value="NZ_AP031496.1"/>
</dbReference>
<feature type="transmembrane region" description="Helical" evidence="9">
    <location>
        <begin position="40"/>
        <end position="64"/>
    </location>
</feature>
<evidence type="ECO:0000313" key="13">
    <source>
        <dbReference type="Proteomes" id="UP001409585"/>
    </source>
</evidence>
<evidence type="ECO:0000256" key="5">
    <source>
        <dbReference type="ARBA" id="ARBA00022692"/>
    </source>
</evidence>
<evidence type="ECO:0000256" key="2">
    <source>
        <dbReference type="ARBA" id="ARBA00010065"/>
    </source>
</evidence>
<dbReference type="EMBL" id="BAABLX010000023">
    <property type="protein sequence ID" value="GAA4944705.1"/>
    <property type="molecule type" value="Genomic_DNA"/>
</dbReference>
<dbReference type="InterPro" id="IPR036526">
    <property type="entry name" value="C-N_Hydrolase_sf"/>
</dbReference>
<dbReference type="GO" id="GO:0016410">
    <property type="term" value="F:N-acyltransferase activity"/>
    <property type="evidence" value="ECO:0007669"/>
    <property type="project" value="UniProtKB-UniRule"/>
</dbReference>
<evidence type="ECO:0000259" key="11">
    <source>
        <dbReference type="PROSITE" id="PS50263"/>
    </source>
</evidence>
<proteinExistence type="inferred from homology"/>
<dbReference type="PANTHER" id="PTHR38686:SF1">
    <property type="entry name" value="APOLIPOPROTEIN N-ACYLTRANSFERASE"/>
    <property type="match status" value="1"/>
</dbReference>
<keyword evidence="8 9" id="KW-0012">Acyltransferase</keyword>
<dbReference type="InterPro" id="IPR045378">
    <property type="entry name" value="LNT_N"/>
</dbReference>